<keyword evidence="14" id="KW-1185">Reference proteome</keyword>
<keyword evidence="3" id="KW-0378">Hydrolase</keyword>
<dbReference type="EMBL" id="SDMP01000019">
    <property type="protein sequence ID" value="RYQ87649.1"/>
    <property type="molecule type" value="Genomic_DNA"/>
</dbReference>
<keyword evidence="4" id="KW-0256">Endoplasmic reticulum</keyword>
<reference evidence="13 14" key="1">
    <citation type="submission" date="2019-01" db="EMBL/GenBank/DDBJ databases">
        <title>Sequencing of cultivated peanut Arachis hypogaea provides insights into genome evolution and oil improvement.</title>
        <authorList>
            <person name="Chen X."/>
        </authorList>
    </citation>
    <scope>NUCLEOTIDE SEQUENCE [LARGE SCALE GENOMIC DNA]</scope>
    <source>
        <strain evidence="14">cv. Fuhuasheng</strain>
        <strain evidence="13">GDAAS-fuhuasheng2018</strain>
        <tissue evidence="13">Leaves</tissue>
    </source>
</reference>
<evidence type="ECO:0000256" key="1">
    <source>
        <dbReference type="ARBA" id="ARBA00022692"/>
    </source>
</evidence>
<evidence type="ECO:0000259" key="11">
    <source>
        <dbReference type="PROSITE" id="PS51715"/>
    </source>
</evidence>
<feature type="transmembrane region" description="Helical" evidence="10">
    <location>
        <begin position="691"/>
        <end position="716"/>
    </location>
</feature>
<dbReference type="PANTHER" id="PTHR45923:SF2">
    <property type="entry name" value="PROTEIN SEY1"/>
    <property type="match status" value="1"/>
</dbReference>
<protein>
    <recommendedName>
        <fullName evidence="11">GB1/RHD3-type G domain-containing protein</fullName>
    </recommendedName>
</protein>
<evidence type="ECO:0000313" key="14">
    <source>
        <dbReference type="Proteomes" id="UP000289738"/>
    </source>
</evidence>
<accession>A0A444XD54</accession>
<evidence type="ECO:0000256" key="9">
    <source>
        <dbReference type="PROSITE-ProRule" id="PRU01052"/>
    </source>
</evidence>
<keyword evidence="1 10" id="KW-0812">Transmembrane</keyword>
<dbReference type="GO" id="GO:0005525">
    <property type="term" value="F:GTP binding"/>
    <property type="evidence" value="ECO:0007669"/>
    <property type="project" value="UniProtKB-KW"/>
</dbReference>
<dbReference type="Pfam" id="PF05879">
    <property type="entry name" value="RHD3_GTPase"/>
    <property type="match status" value="1"/>
</dbReference>
<evidence type="ECO:0000313" key="12">
    <source>
        <dbReference type="EMBL" id="QHN76155.1"/>
    </source>
</evidence>
<dbReference type="SMR" id="A0A444XD54"/>
<gene>
    <name evidence="13" type="ORF">Ahy_B09g095172</name>
    <name evidence="12" type="ORF">DS421_19g641410</name>
</gene>
<evidence type="ECO:0000256" key="8">
    <source>
        <dbReference type="ARBA" id="ARBA00023136"/>
    </source>
</evidence>
<reference evidence="12 15" key="2">
    <citation type="submission" date="2020-01" db="EMBL/GenBank/DDBJ databases">
        <title>Genome sequence of Arachis hypogaea, cultivar Shitouqi.</title>
        <authorList>
            <person name="Zhuang W."/>
            <person name="Chen H."/>
            <person name="Varshney R."/>
            <person name="Wang D."/>
            <person name="Ming R."/>
        </authorList>
    </citation>
    <scope>NUCLEOTIDE SEQUENCE [LARGE SCALE GENOMIC DNA]</scope>
    <source>
        <tissue evidence="12">Young leaf</tissue>
    </source>
</reference>
<evidence type="ECO:0000256" key="2">
    <source>
        <dbReference type="ARBA" id="ARBA00022741"/>
    </source>
</evidence>
<dbReference type="PANTHER" id="PTHR45923">
    <property type="entry name" value="PROTEIN SEY1"/>
    <property type="match status" value="1"/>
</dbReference>
<keyword evidence="5 10" id="KW-1133">Transmembrane helix</keyword>
<organism evidence="13 14">
    <name type="scientific">Arachis hypogaea</name>
    <name type="common">Peanut</name>
    <dbReference type="NCBI Taxonomy" id="3818"/>
    <lineage>
        <taxon>Eukaryota</taxon>
        <taxon>Viridiplantae</taxon>
        <taxon>Streptophyta</taxon>
        <taxon>Embryophyta</taxon>
        <taxon>Tracheophyta</taxon>
        <taxon>Spermatophyta</taxon>
        <taxon>Magnoliopsida</taxon>
        <taxon>eudicotyledons</taxon>
        <taxon>Gunneridae</taxon>
        <taxon>Pentapetalae</taxon>
        <taxon>rosids</taxon>
        <taxon>fabids</taxon>
        <taxon>Fabales</taxon>
        <taxon>Fabaceae</taxon>
        <taxon>Papilionoideae</taxon>
        <taxon>50 kb inversion clade</taxon>
        <taxon>dalbergioids sensu lato</taxon>
        <taxon>Dalbergieae</taxon>
        <taxon>Pterocarpus clade</taxon>
        <taxon>Arachis</taxon>
    </lineage>
</organism>
<dbReference type="GO" id="GO:0003924">
    <property type="term" value="F:GTPase activity"/>
    <property type="evidence" value="ECO:0007669"/>
    <property type="project" value="TreeGrafter"/>
</dbReference>
<evidence type="ECO:0000256" key="5">
    <source>
        <dbReference type="ARBA" id="ARBA00022989"/>
    </source>
</evidence>
<keyword evidence="8 10" id="KW-0472">Membrane</keyword>
<dbReference type="InterPro" id="IPR008803">
    <property type="entry name" value="RHD3/Sey1"/>
</dbReference>
<dbReference type="Proteomes" id="UP000464620">
    <property type="component" value="Chromosome B09"/>
</dbReference>
<dbReference type="SUPFAM" id="SSF52540">
    <property type="entry name" value="P-loop containing nucleoside triphosphate hydrolases"/>
    <property type="match status" value="1"/>
</dbReference>
<name>A0A444XD54_ARAHY</name>
<dbReference type="Gramene" id="arahy.Tifrunner.gnm2.ann2.Ah19g074700.1">
    <property type="protein sequence ID" value="arahy.Tifrunner.gnm2.ann2.Ah19g074700.1-CDS"/>
    <property type="gene ID" value="arahy.Tifrunner.gnm2.ann2.Ah19g074700"/>
</dbReference>
<dbReference type="STRING" id="3818.A0A444XD54"/>
<dbReference type="AlphaFoldDB" id="A0A444XD54"/>
<dbReference type="InterPro" id="IPR046758">
    <property type="entry name" value="Sey1/RHD3-like_3HB"/>
</dbReference>
<keyword evidence="7" id="KW-0342">GTP-binding</keyword>
<sequence>MSELGESSTGVELHSKGTPVQGSAANPCYPTQLIDGDNCKLFKVAETENFVKEMELDKCGQSYAVVSIIGPQSSGKSTLLNHLFCTNFQEMNADAGRNQTTKGIWIARCAGIEPCTLVLDVEGTDGKERGEQHDTSFERQSALFALAVSDVALINMWCHDIGRHTAANRPLLKTIFRVRMKLFTPRKITLLFVIRDKTKTPFEILKGLLLKDMEEIWKDFTTSKPDSHNEAALNDFFIVEVVALSSYEDKEEQFKEEVTILRQQICYSIVQDKPARDSVVPLSDFPYSSQEIWEKIKADKDLDLPSHKVMVATVRCEKIARDLAAKEEWHQFKKDMNCSTTEFVNRLSSQIVACLSEYDAETSYYDKGPRSTYKNQLKEKLLQLSEPALVSALEHIRSTILVEFKHTFKTALKQGEEFYAVASSCIELCLSNFDKACPVADVVIEMTNKCKIGVRRKLQLDIVLVVSSSYQEKLREVLSESIEKELFGGVIIDPWKSIREVLRTEVRPTVSQLSTALIGLGIGPYTRKMIENLEDYARSVVKEKVRGEAKNVQTRMKMCFESRFVNRLYIGNDDIPTAAKSARCYSLTLLSILAAIRLDDDDTDDIKEILEAELLDSSSSSAKRKRNNAKFDPLCLASDSWEQIPSCRKLIGPRSCKKVWDQFMHETEIIVSKALELGKSGFSKWSRIRKIAIISAATLFVSGGVTAAAILGPLGLLPLLPLI</sequence>
<dbReference type="CDD" id="cd01851">
    <property type="entry name" value="GBP"/>
    <property type="match status" value="1"/>
</dbReference>
<evidence type="ECO:0000313" key="15">
    <source>
        <dbReference type="Proteomes" id="UP000464620"/>
    </source>
</evidence>
<dbReference type="Gene3D" id="3.40.50.300">
    <property type="entry name" value="P-loop containing nucleotide triphosphate hydrolases"/>
    <property type="match status" value="1"/>
</dbReference>
<dbReference type="EMBL" id="CP031001">
    <property type="protein sequence ID" value="QHN76155.1"/>
    <property type="molecule type" value="Genomic_DNA"/>
</dbReference>
<evidence type="ECO:0000256" key="6">
    <source>
        <dbReference type="ARBA" id="ARBA00023054"/>
    </source>
</evidence>
<comment type="similarity">
    <text evidence="9">Belongs to the TRAFAC class dynamin-like GTPase superfamily. GB1/RHD3 GTPase family.</text>
</comment>
<dbReference type="GO" id="GO:0016320">
    <property type="term" value="P:endoplasmic reticulum membrane fusion"/>
    <property type="evidence" value="ECO:0007669"/>
    <property type="project" value="TreeGrafter"/>
</dbReference>
<proteinExistence type="inferred from homology"/>
<dbReference type="PROSITE" id="PS51715">
    <property type="entry name" value="G_GB1_RHD3"/>
    <property type="match status" value="1"/>
</dbReference>
<dbReference type="GO" id="GO:0005783">
    <property type="term" value="C:endoplasmic reticulum"/>
    <property type="evidence" value="ECO:0007669"/>
    <property type="project" value="TreeGrafter"/>
</dbReference>
<evidence type="ECO:0000313" key="13">
    <source>
        <dbReference type="EMBL" id="RYQ87649.1"/>
    </source>
</evidence>
<dbReference type="FunFam" id="3.40.50.300:FF:002271">
    <property type="entry name" value="Protein ROOT HAIR DEFECTIVE 3 homolog"/>
    <property type="match status" value="1"/>
</dbReference>
<keyword evidence="6" id="KW-0175">Coiled coil</keyword>
<evidence type="ECO:0000256" key="10">
    <source>
        <dbReference type="SAM" id="Phobius"/>
    </source>
</evidence>
<dbReference type="InterPro" id="IPR030386">
    <property type="entry name" value="G_GB1_RHD3_dom"/>
</dbReference>
<feature type="domain" description="GB1/RHD3-type G" evidence="11">
    <location>
        <begin position="60"/>
        <end position="278"/>
    </location>
</feature>
<dbReference type="InterPro" id="IPR027417">
    <property type="entry name" value="P-loop_NTPase"/>
</dbReference>
<evidence type="ECO:0000256" key="7">
    <source>
        <dbReference type="ARBA" id="ARBA00023134"/>
    </source>
</evidence>
<evidence type="ECO:0000256" key="3">
    <source>
        <dbReference type="ARBA" id="ARBA00022801"/>
    </source>
</evidence>
<dbReference type="Pfam" id="PF20428">
    <property type="entry name" value="Sey1_3HB"/>
    <property type="match status" value="1"/>
</dbReference>
<evidence type="ECO:0000256" key="4">
    <source>
        <dbReference type="ARBA" id="ARBA00022824"/>
    </source>
</evidence>
<dbReference type="Proteomes" id="UP000289738">
    <property type="component" value="Chromosome B09"/>
</dbReference>
<keyword evidence="2" id="KW-0547">Nucleotide-binding</keyword>